<dbReference type="RefSeq" id="WP_230321518.1">
    <property type="nucleotide sequence ID" value="NZ_BQNL01000001.1"/>
</dbReference>
<reference evidence="1" key="1">
    <citation type="submission" date="2022-01" db="EMBL/GenBank/DDBJ databases">
        <title>Novel bile acid biosynthetic pathways are enriched in the microbiome of centenarians.</title>
        <authorList>
            <person name="Sato Y."/>
            <person name="Atarashi K."/>
            <person name="Plichta R.D."/>
            <person name="Arai Y."/>
            <person name="Sasajima S."/>
            <person name="Kearney M.S."/>
            <person name="Suda W."/>
            <person name="Takeshita K."/>
            <person name="Sasaki T."/>
            <person name="Okamoto S."/>
            <person name="Skelly N.A."/>
            <person name="Okamura Y."/>
            <person name="Vlamakis H."/>
            <person name="Li Y."/>
            <person name="Tanoue T."/>
            <person name="Takei H."/>
            <person name="Nittono H."/>
            <person name="Narushima S."/>
            <person name="Irie J."/>
            <person name="Itoh H."/>
            <person name="Moriya K."/>
            <person name="Sugiura Y."/>
            <person name="Suematsu M."/>
            <person name="Moritoki N."/>
            <person name="Shibata S."/>
            <person name="Littman R.D."/>
            <person name="Fischbach A.M."/>
            <person name="Uwamino Y."/>
            <person name="Inoue T."/>
            <person name="Honda A."/>
            <person name="Hattori M."/>
            <person name="Murai T."/>
            <person name="Xavier J.R."/>
            <person name="Hirose N."/>
            <person name="Honda K."/>
        </authorList>
    </citation>
    <scope>NUCLEOTIDE SEQUENCE</scope>
    <source>
        <strain evidence="1">CE91-St12</strain>
    </source>
</reference>
<dbReference type="CDD" id="cd14446">
    <property type="entry name" value="bt3222_like"/>
    <property type="match status" value="1"/>
</dbReference>
<organism evidence="1 2">
    <name type="scientific">Bacteroides uniformis</name>
    <dbReference type="NCBI Taxonomy" id="820"/>
    <lineage>
        <taxon>Bacteria</taxon>
        <taxon>Pseudomonadati</taxon>
        <taxon>Bacteroidota</taxon>
        <taxon>Bacteroidia</taxon>
        <taxon>Bacteroidales</taxon>
        <taxon>Bacteroidaceae</taxon>
        <taxon>Bacteroides</taxon>
    </lineage>
</organism>
<dbReference type="PROSITE" id="PS51257">
    <property type="entry name" value="PROKAR_LIPOPROTEIN"/>
    <property type="match status" value="1"/>
</dbReference>
<protein>
    <recommendedName>
        <fullName evidence="3">DUF4848 domain-containing protein</fullName>
    </recommendedName>
</protein>
<accession>A0AA37JR20</accession>
<dbReference type="InterPro" id="IPR032318">
    <property type="entry name" value="DUF4848"/>
</dbReference>
<sequence>MNKSKKMKLSYVTVLGFLVLGLFSCNNENEILNSAKENQLPEVEVSNLSAWSNGTRSSNGTQDEKVLRFRDLETYRKVLSKLSGMTDEEKTSYFQEIGFDGAFTLLQSANNEADLILDSDDLNDIETKANEYKKKYSSMLSFNPEDQYDLTPYLNFTDKELSITGSTNGYVVIGNSLKKADNAHPTYDDYTVVMTNDIQASRAGAPGPIQPGWKEFKNASLTIKKGKYKSTMTIGRIVNGHSLAISFQTKKKVVLWNKSINTNYSIESLSFNSPQFNYSNKVIGPRSGVCILNLPPEKVGKTFDSTVKNFQSGKCGDARGNQTFKNITVM</sequence>
<evidence type="ECO:0008006" key="3">
    <source>
        <dbReference type="Google" id="ProtNLM"/>
    </source>
</evidence>
<comment type="caution">
    <text evidence="1">The sequence shown here is derived from an EMBL/GenBank/DDBJ whole genome shotgun (WGS) entry which is preliminary data.</text>
</comment>
<dbReference type="EMBL" id="BQNL01000001">
    <property type="protein sequence ID" value="GKH12451.1"/>
    <property type="molecule type" value="Genomic_DNA"/>
</dbReference>
<evidence type="ECO:0000313" key="1">
    <source>
        <dbReference type="EMBL" id="GKH12451.1"/>
    </source>
</evidence>
<dbReference type="AlphaFoldDB" id="A0AA37JR20"/>
<proteinExistence type="predicted"/>
<dbReference type="Proteomes" id="UP001055048">
    <property type="component" value="Unassembled WGS sequence"/>
</dbReference>
<evidence type="ECO:0000313" key="2">
    <source>
        <dbReference type="Proteomes" id="UP001055048"/>
    </source>
</evidence>
<name>A0AA37JR20_BACUN</name>
<gene>
    <name evidence="1" type="ORF">CE91St12_06610</name>
</gene>
<dbReference type="Pfam" id="PF16140">
    <property type="entry name" value="DUF4848"/>
    <property type="match status" value="1"/>
</dbReference>